<keyword evidence="2" id="KW-1185">Reference proteome</keyword>
<protein>
    <submittedName>
        <fullName evidence="1">Uncharacterized protein</fullName>
    </submittedName>
</protein>
<dbReference type="RefSeq" id="WP_233725215.1">
    <property type="nucleotide sequence ID" value="NZ_JAJVCN010000001.1"/>
</dbReference>
<accession>A0ABS8ZA11</accession>
<name>A0ABS8ZA11_9PSEU</name>
<dbReference type="Gene3D" id="3.50.30.50">
    <property type="entry name" value="Putative cyclase"/>
    <property type="match status" value="1"/>
</dbReference>
<proteinExistence type="predicted"/>
<dbReference type="EMBL" id="JAJVCN010000001">
    <property type="protein sequence ID" value="MCE7003640.1"/>
    <property type="molecule type" value="Genomic_DNA"/>
</dbReference>
<gene>
    <name evidence="1" type="ORF">LWC34_12500</name>
</gene>
<evidence type="ECO:0000313" key="2">
    <source>
        <dbReference type="Proteomes" id="UP001521150"/>
    </source>
</evidence>
<evidence type="ECO:0000313" key="1">
    <source>
        <dbReference type="EMBL" id="MCE7003640.1"/>
    </source>
</evidence>
<reference evidence="1 2" key="1">
    <citation type="submission" date="2021-12" db="EMBL/GenBank/DDBJ databases">
        <title>Genome sequence of Kibdelosporangium philippinense ATCC 49844.</title>
        <authorList>
            <person name="Fedorov E.A."/>
            <person name="Omeragic M."/>
            <person name="Shalygina K.F."/>
            <person name="Maclea K.S."/>
        </authorList>
    </citation>
    <scope>NUCLEOTIDE SEQUENCE [LARGE SCALE GENOMIC DNA]</scope>
    <source>
        <strain evidence="1 2">ATCC 49844</strain>
    </source>
</reference>
<dbReference type="Proteomes" id="UP001521150">
    <property type="component" value="Unassembled WGS sequence"/>
</dbReference>
<comment type="caution">
    <text evidence="1">The sequence shown here is derived from an EMBL/GenBank/DDBJ whole genome shotgun (WGS) entry which is preliminary data.</text>
</comment>
<sequence>MGAVLLVASCYATATALVTELGQWDFHLAVAPVRFAGASGSPVNPIATF</sequence>
<organism evidence="1 2">
    <name type="scientific">Kibdelosporangium philippinense</name>
    <dbReference type="NCBI Taxonomy" id="211113"/>
    <lineage>
        <taxon>Bacteria</taxon>
        <taxon>Bacillati</taxon>
        <taxon>Actinomycetota</taxon>
        <taxon>Actinomycetes</taxon>
        <taxon>Pseudonocardiales</taxon>
        <taxon>Pseudonocardiaceae</taxon>
        <taxon>Kibdelosporangium</taxon>
    </lineage>
</organism>
<dbReference type="InterPro" id="IPR037175">
    <property type="entry name" value="KFase_sf"/>
</dbReference>